<dbReference type="InterPro" id="IPR043129">
    <property type="entry name" value="ATPase_NBD"/>
</dbReference>
<dbReference type="Gene3D" id="3.30.420.40">
    <property type="match status" value="2"/>
</dbReference>
<keyword evidence="4" id="KW-1185">Reference proteome</keyword>
<dbReference type="eggNOG" id="ENOG502R6SI">
    <property type="taxonomic scope" value="Eukaryota"/>
</dbReference>
<reference evidence="3" key="5">
    <citation type="submission" date="2018-04" db="UniProtKB">
        <authorList>
            <consortium name="EnsemblFungi"/>
        </authorList>
    </citation>
    <scope>IDENTIFICATION</scope>
    <source>
        <strain evidence="3">R3-111a-1</strain>
    </source>
</reference>
<dbReference type="AlphaFoldDB" id="J3NLF6"/>
<organism evidence="2">
    <name type="scientific">Gaeumannomyces tritici (strain R3-111a-1)</name>
    <name type="common">Wheat and barley take-all root rot fungus</name>
    <name type="synonym">Gaeumannomyces graminis var. tritici</name>
    <dbReference type="NCBI Taxonomy" id="644352"/>
    <lineage>
        <taxon>Eukaryota</taxon>
        <taxon>Fungi</taxon>
        <taxon>Dikarya</taxon>
        <taxon>Ascomycota</taxon>
        <taxon>Pezizomycotina</taxon>
        <taxon>Sordariomycetes</taxon>
        <taxon>Sordariomycetidae</taxon>
        <taxon>Magnaporthales</taxon>
        <taxon>Magnaporthaceae</taxon>
        <taxon>Gaeumannomyces</taxon>
    </lineage>
</organism>
<reference evidence="4" key="1">
    <citation type="submission" date="2010-07" db="EMBL/GenBank/DDBJ databases">
        <title>The genome sequence of Gaeumannomyces graminis var. tritici strain R3-111a-1.</title>
        <authorList>
            <consortium name="The Broad Institute Genome Sequencing Platform"/>
            <person name="Ma L.-J."/>
            <person name="Dead R."/>
            <person name="Young S."/>
            <person name="Zeng Q."/>
            <person name="Koehrsen M."/>
            <person name="Alvarado L."/>
            <person name="Berlin A."/>
            <person name="Chapman S.B."/>
            <person name="Chen Z."/>
            <person name="Freedman E."/>
            <person name="Gellesch M."/>
            <person name="Goldberg J."/>
            <person name="Griggs A."/>
            <person name="Gujja S."/>
            <person name="Heilman E.R."/>
            <person name="Heiman D."/>
            <person name="Hepburn T."/>
            <person name="Howarth C."/>
            <person name="Jen D."/>
            <person name="Larson L."/>
            <person name="Mehta T."/>
            <person name="Neiman D."/>
            <person name="Pearson M."/>
            <person name="Roberts A."/>
            <person name="Saif S."/>
            <person name="Shea T."/>
            <person name="Shenoy N."/>
            <person name="Sisk P."/>
            <person name="Stolte C."/>
            <person name="Sykes S."/>
            <person name="Walk T."/>
            <person name="White J."/>
            <person name="Yandava C."/>
            <person name="Haas B."/>
            <person name="Nusbaum C."/>
            <person name="Birren B."/>
        </authorList>
    </citation>
    <scope>NUCLEOTIDE SEQUENCE [LARGE SCALE GENOMIC DNA]</scope>
    <source>
        <strain evidence="4">R3-111a-1</strain>
    </source>
</reference>
<dbReference type="PANTHER" id="PTHR14187:SF5">
    <property type="entry name" value="HEAT SHOCK 70 KDA PROTEIN 12A"/>
    <property type="match status" value="1"/>
</dbReference>
<dbReference type="Gene3D" id="3.90.640.10">
    <property type="entry name" value="Actin, Chain A, domain 4"/>
    <property type="match status" value="1"/>
</dbReference>
<evidence type="ECO:0000313" key="3">
    <source>
        <dbReference type="EnsemblFungi" id="EJT82131"/>
    </source>
</evidence>
<dbReference type="STRING" id="644352.J3NLF6"/>
<dbReference type="Proteomes" id="UP000006039">
    <property type="component" value="Unassembled WGS sequence"/>
</dbReference>
<name>J3NLF6_GAET3</name>
<dbReference type="EnsemblFungi" id="EJT82131">
    <property type="protein sequence ID" value="EJT82131"/>
    <property type="gene ID" value="GGTG_02105"/>
</dbReference>
<dbReference type="HOGENOM" id="CLU_009958_6_0_1"/>
<dbReference type="InterPro" id="IPR018181">
    <property type="entry name" value="Heat_shock_70_CS"/>
</dbReference>
<protein>
    <recommendedName>
        <fullName evidence="5">Hsp70-like protein</fullName>
    </recommendedName>
</protein>
<dbReference type="GeneID" id="20342563"/>
<dbReference type="PROSITE" id="PS00297">
    <property type="entry name" value="HSP70_1"/>
    <property type="match status" value="1"/>
</dbReference>
<evidence type="ECO:0000256" key="1">
    <source>
        <dbReference type="SAM" id="MobiDB-lite"/>
    </source>
</evidence>
<dbReference type="VEuPathDB" id="FungiDB:GGTG_02105"/>
<dbReference type="CDD" id="cd10170">
    <property type="entry name" value="ASKHA_NBD_HSP70"/>
    <property type="match status" value="1"/>
</dbReference>
<gene>
    <name evidence="3" type="primary">20342563</name>
    <name evidence="2" type="ORF">GGTG_02105</name>
</gene>
<evidence type="ECO:0000313" key="4">
    <source>
        <dbReference type="Proteomes" id="UP000006039"/>
    </source>
</evidence>
<dbReference type="RefSeq" id="XP_009218140.1">
    <property type="nucleotide sequence ID" value="XM_009219876.1"/>
</dbReference>
<evidence type="ECO:0000313" key="2">
    <source>
        <dbReference type="EMBL" id="EJT82131.1"/>
    </source>
</evidence>
<reference evidence="2" key="3">
    <citation type="submission" date="2010-09" db="EMBL/GenBank/DDBJ databases">
        <title>Annotation of Gaeumannomyces graminis var. tritici R3-111a-1.</title>
        <authorList>
            <consortium name="The Broad Institute Genome Sequencing Platform"/>
            <person name="Ma L.-J."/>
            <person name="Dead R."/>
            <person name="Young S.K."/>
            <person name="Zeng Q."/>
            <person name="Gargeya S."/>
            <person name="Fitzgerald M."/>
            <person name="Haas B."/>
            <person name="Abouelleil A."/>
            <person name="Alvarado L."/>
            <person name="Arachchi H.M."/>
            <person name="Berlin A."/>
            <person name="Brown A."/>
            <person name="Chapman S.B."/>
            <person name="Chen Z."/>
            <person name="Dunbar C."/>
            <person name="Freedman E."/>
            <person name="Gearin G."/>
            <person name="Gellesch M."/>
            <person name="Goldberg J."/>
            <person name="Griggs A."/>
            <person name="Gujja S."/>
            <person name="Heiman D."/>
            <person name="Howarth C."/>
            <person name="Larson L."/>
            <person name="Lui A."/>
            <person name="MacDonald P.J.P."/>
            <person name="Mehta T."/>
            <person name="Montmayeur A."/>
            <person name="Murphy C."/>
            <person name="Neiman D."/>
            <person name="Pearson M."/>
            <person name="Priest M."/>
            <person name="Roberts A."/>
            <person name="Saif S."/>
            <person name="Shea T."/>
            <person name="Shenoy N."/>
            <person name="Sisk P."/>
            <person name="Stolte C."/>
            <person name="Sykes S."/>
            <person name="Yandava C."/>
            <person name="Wortman J."/>
            <person name="Nusbaum C."/>
            <person name="Birren B."/>
        </authorList>
    </citation>
    <scope>NUCLEOTIDE SEQUENCE</scope>
    <source>
        <strain evidence="2">R3-111a-1</strain>
    </source>
</reference>
<reference evidence="2" key="2">
    <citation type="submission" date="2010-07" db="EMBL/GenBank/DDBJ databases">
        <authorList>
            <consortium name="The Broad Institute Genome Sequencing Platform"/>
            <consortium name="Broad Institute Genome Sequencing Center for Infectious Disease"/>
            <person name="Ma L.-J."/>
            <person name="Dead R."/>
            <person name="Young S."/>
            <person name="Zeng Q."/>
            <person name="Koehrsen M."/>
            <person name="Alvarado L."/>
            <person name="Berlin A."/>
            <person name="Chapman S.B."/>
            <person name="Chen Z."/>
            <person name="Freedman E."/>
            <person name="Gellesch M."/>
            <person name="Goldberg J."/>
            <person name="Griggs A."/>
            <person name="Gujja S."/>
            <person name="Heilman E.R."/>
            <person name="Heiman D."/>
            <person name="Hepburn T."/>
            <person name="Howarth C."/>
            <person name="Jen D."/>
            <person name="Larson L."/>
            <person name="Mehta T."/>
            <person name="Neiman D."/>
            <person name="Pearson M."/>
            <person name="Roberts A."/>
            <person name="Saif S."/>
            <person name="Shea T."/>
            <person name="Shenoy N."/>
            <person name="Sisk P."/>
            <person name="Stolte C."/>
            <person name="Sykes S."/>
            <person name="Walk T."/>
            <person name="White J."/>
            <person name="Yandava C."/>
            <person name="Haas B."/>
            <person name="Nusbaum C."/>
            <person name="Birren B."/>
        </authorList>
    </citation>
    <scope>NUCLEOTIDE SEQUENCE</scope>
    <source>
        <strain evidence="2">R3-111a-1</strain>
    </source>
</reference>
<proteinExistence type="predicted"/>
<feature type="region of interest" description="Disordered" evidence="1">
    <location>
        <begin position="354"/>
        <end position="376"/>
    </location>
</feature>
<feature type="compositionally biased region" description="Gly residues" evidence="1">
    <location>
        <begin position="363"/>
        <end position="376"/>
    </location>
</feature>
<dbReference type="PANTHER" id="PTHR14187">
    <property type="entry name" value="ALPHA KINASE/ELONGATION FACTOR 2 KINASE"/>
    <property type="match status" value="1"/>
</dbReference>
<dbReference type="EMBL" id="GL385395">
    <property type="protein sequence ID" value="EJT82131.1"/>
    <property type="molecule type" value="Genomic_DNA"/>
</dbReference>
<dbReference type="SUPFAM" id="SSF53067">
    <property type="entry name" value="Actin-like ATPase domain"/>
    <property type="match status" value="2"/>
</dbReference>
<evidence type="ECO:0008006" key="5">
    <source>
        <dbReference type="Google" id="ProtNLM"/>
    </source>
</evidence>
<sequence>MVAVDLPIGVDLSIGVDLGTTRSGISIHVSAPTERYSEFLDLKKLGGPKFPTEVTYDSSRWGNQCQEFQSNTFRWFKLLLQKPARLDNNIRSSRQYKDALLALELNKKKAAEVAQMYLEKLWEQALPHCNEALDDLIAEREWGRVKIRSVRVGFTHPVMWKTGGITSTREAIFASLRSPWPTAEPQPLSEPEAAACYLLKQAEVLAEARVGHVMIVCDIGGGTIDVARYGIKSLNPPRVKQLGDTHGAFGGGVVLDNHFETWLKTELQKEDGPYPGGLNLTDDEIGKFMRKTWENKKVRHGTDGGPYTLRLPETWPNKGTHSSIQLSEEHRNSIFDPVVGATYGFLDSSVQQAIADGHPPSVGRGGNSGPGTPGNR</sequence>
<dbReference type="OrthoDB" id="2963168at2759"/>
<reference evidence="3" key="4">
    <citation type="journal article" date="2015" name="G3 (Bethesda)">
        <title>Genome sequences of three phytopathogenic species of the Magnaporthaceae family of fungi.</title>
        <authorList>
            <person name="Okagaki L.H."/>
            <person name="Nunes C.C."/>
            <person name="Sailsbery J."/>
            <person name="Clay B."/>
            <person name="Brown D."/>
            <person name="John T."/>
            <person name="Oh Y."/>
            <person name="Young N."/>
            <person name="Fitzgerald M."/>
            <person name="Haas B.J."/>
            <person name="Zeng Q."/>
            <person name="Young S."/>
            <person name="Adiconis X."/>
            <person name="Fan L."/>
            <person name="Levin J.Z."/>
            <person name="Mitchell T.K."/>
            <person name="Okubara P.A."/>
            <person name="Farman M.L."/>
            <person name="Kohn L.M."/>
            <person name="Birren B."/>
            <person name="Ma L.-J."/>
            <person name="Dean R.A."/>
        </authorList>
    </citation>
    <scope>NUCLEOTIDE SEQUENCE</scope>
    <source>
        <strain evidence="3">R3-111a-1</strain>
    </source>
</reference>
<accession>J3NLF6</accession>